<dbReference type="EMBL" id="ACZR01000005">
    <property type="protein sequence ID" value="EEX50983.1"/>
    <property type="molecule type" value="Genomic_DNA"/>
</dbReference>
<sequence>MLEIETKNGLFLFHFDQPKDDQTYFFEPEFWQKKDRTLGFAKGRGKTWFLNTADIFGVNTALRHYYRGGLFGKVNRDYYWHWSRNKTRSMAEFHLLHQLHQAGFPVPKPIGARIQKNILGFYRADLLTELVENAKDLTSYLRLNSLGQGHWHQIGELIRRLHDHQICHTDLNAHNILLQETQNGMQFWLLDFDKCSKKLGEKWKTSNLQRLYRSFQKEIGRMGIQFTEENWQALLTGYKTKVS</sequence>
<evidence type="ECO:0000256" key="7">
    <source>
        <dbReference type="ARBA" id="ARBA00022679"/>
    </source>
</evidence>
<organism evidence="16 17">
    <name type="scientific">Pasteurella dagmatis ATCC 43325</name>
    <dbReference type="NCBI Taxonomy" id="667128"/>
    <lineage>
        <taxon>Bacteria</taxon>
        <taxon>Pseudomonadati</taxon>
        <taxon>Pseudomonadota</taxon>
        <taxon>Gammaproteobacteria</taxon>
        <taxon>Pasteurellales</taxon>
        <taxon>Pasteurellaceae</taxon>
        <taxon>Pasteurella</taxon>
    </lineage>
</organism>
<evidence type="ECO:0000256" key="1">
    <source>
        <dbReference type="ARBA" id="ARBA00004515"/>
    </source>
</evidence>
<gene>
    <name evidence="15 16" type="primary">kdkA</name>
    <name evidence="16" type="ORF">HMPREF0621_0570</name>
</gene>
<evidence type="ECO:0000256" key="6">
    <source>
        <dbReference type="ARBA" id="ARBA00022519"/>
    </source>
</evidence>
<dbReference type="UniPathway" id="UPA00958"/>
<comment type="similarity">
    <text evidence="3 15">Belongs to the protein kinase superfamily. KdkA/RfaP family.</text>
</comment>
<keyword evidence="12 15" id="KW-0472">Membrane</keyword>
<evidence type="ECO:0000256" key="9">
    <source>
        <dbReference type="ARBA" id="ARBA00022777"/>
    </source>
</evidence>
<dbReference type="STRING" id="667128.HMPREF0621_0570"/>
<keyword evidence="9 15" id="KW-0418">Kinase</keyword>
<dbReference type="AlphaFoldDB" id="C9PNJ6"/>
<dbReference type="NCBIfam" id="NF002475">
    <property type="entry name" value="PRK01723.1"/>
    <property type="match status" value="1"/>
</dbReference>
<dbReference type="GO" id="GO:0009244">
    <property type="term" value="P:lipopolysaccharide core region biosynthetic process"/>
    <property type="evidence" value="ECO:0007669"/>
    <property type="project" value="UniProtKB-UniRule"/>
</dbReference>
<dbReference type="GO" id="GO:0005886">
    <property type="term" value="C:plasma membrane"/>
    <property type="evidence" value="ECO:0007669"/>
    <property type="project" value="UniProtKB-SubCell"/>
</dbReference>
<dbReference type="GO" id="GO:0005524">
    <property type="term" value="F:ATP binding"/>
    <property type="evidence" value="ECO:0007669"/>
    <property type="project" value="UniProtKB-UniRule"/>
</dbReference>
<dbReference type="Pfam" id="PF06293">
    <property type="entry name" value="Kdo"/>
    <property type="match status" value="1"/>
</dbReference>
<dbReference type="InterPro" id="IPR022826">
    <property type="entry name" value="KDO_kinase"/>
</dbReference>
<dbReference type="EC" id="2.7.1.166" evidence="4 15"/>
<dbReference type="SUPFAM" id="SSF56112">
    <property type="entry name" value="Protein kinase-like (PK-like)"/>
    <property type="match status" value="1"/>
</dbReference>
<comment type="pathway">
    <text evidence="2 15">Bacterial outer membrane biogenesis; LPS core biosynthesis.</text>
</comment>
<accession>C9PNJ6</accession>
<evidence type="ECO:0000256" key="3">
    <source>
        <dbReference type="ARBA" id="ARBA00010327"/>
    </source>
</evidence>
<keyword evidence="17" id="KW-1185">Reference proteome</keyword>
<dbReference type="Gene3D" id="1.10.510.10">
    <property type="entry name" value="Transferase(Phosphotransferase) domain 1"/>
    <property type="match status" value="1"/>
</dbReference>
<protein>
    <recommendedName>
        <fullName evidence="13 15">3-deoxy-D-manno-octulosonic acid kinase</fullName>
        <shortName evidence="15">Kdo kinase</shortName>
        <ecNumber evidence="4 15">2.7.1.166</ecNumber>
    </recommendedName>
</protein>
<keyword evidence="5 15" id="KW-1003">Cell membrane</keyword>
<evidence type="ECO:0000256" key="13">
    <source>
        <dbReference type="ARBA" id="ARBA00029511"/>
    </source>
</evidence>
<keyword evidence="10 15" id="KW-0067">ATP-binding</keyword>
<dbReference type="RefSeq" id="WP_005763349.1">
    <property type="nucleotide sequence ID" value="NZ_GG704811.1"/>
</dbReference>
<evidence type="ECO:0000256" key="4">
    <source>
        <dbReference type="ARBA" id="ARBA00011988"/>
    </source>
</evidence>
<reference evidence="16 17" key="1">
    <citation type="submission" date="2009-10" db="EMBL/GenBank/DDBJ databases">
        <authorList>
            <person name="Muzny D."/>
            <person name="Qin X."/>
            <person name="Deng J."/>
            <person name="Jiang H."/>
            <person name="Liu Y."/>
            <person name="Qu J."/>
            <person name="Song X.-Z."/>
            <person name="Zhang L."/>
            <person name="Thornton R."/>
            <person name="Coyle M."/>
            <person name="Francisco L."/>
            <person name="Jackson L."/>
            <person name="Javaid M."/>
            <person name="Korchina V."/>
            <person name="Kovar C."/>
            <person name="Mata R."/>
            <person name="Mathew T."/>
            <person name="Ngo R."/>
            <person name="Nguyen L."/>
            <person name="Nguyen N."/>
            <person name="Okwuonu G."/>
            <person name="Ongeri F."/>
            <person name="Pham C."/>
            <person name="Simmons D."/>
            <person name="Wilczek-Boney K."/>
            <person name="Hale W."/>
            <person name="Jakkamsetti A."/>
            <person name="Pham P."/>
            <person name="Ruth R."/>
            <person name="San Lucas F."/>
            <person name="Warren J."/>
            <person name="Zhang J."/>
            <person name="Zhao Z."/>
            <person name="Zhou C."/>
            <person name="Zhu D."/>
            <person name="Lee S."/>
            <person name="Bess C."/>
            <person name="Blankenburg K."/>
            <person name="Forbes L."/>
            <person name="Fu Q."/>
            <person name="Gubbala S."/>
            <person name="Hirani K."/>
            <person name="Jayaseelan J.C."/>
            <person name="Lara F."/>
            <person name="Munidasa M."/>
            <person name="Palculict T."/>
            <person name="Patil S."/>
            <person name="Pu L.-L."/>
            <person name="Saada N."/>
            <person name="Tang L."/>
            <person name="Weissenberger G."/>
            <person name="Zhu Y."/>
            <person name="Hemphill L."/>
            <person name="Shang Y."/>
            <person name="Youmans B."/>
            <person name="Ayvaz T."/>
            <person name="Ross M."/>
            <person name="Santibanez J."/>
            <person name="Aqrawi P."/>
            <person name="Gross S."/>
            <person name="Joshi V."/>
            <person name="Fowler G."/>
            <person name="Nazareth L."/>
            <person name="Reid J."/>
            <person name="Worley K."/>
            <person name="Petrosino J."/>
            <person name="Highlander S."/>
            <person name="Gibbs R."/>
        </authorList>
    </citation>
    <scope>NUCLEOTIDE SEQUENCE [LARGE SCALE GENOMIC DNA]</scope>
    <source>
        <strain evidence="16 17">ATCC 43325</strain>
    </source>
</reference>
<dbReference type="InterPro" id="IPR011009">
    <property type="entry name" value="Kinase-like_dom_sf"/>
</dbReference>
<comment type="catalytic activity">
    <reaction evidence="14 15">
        <text>an alpha-Kdo-(2-&gt;6)-lipid IVA + ATP = a 4-O-phospho-alpha-Kdo-(2-&gt;6)-lipid IVA + ADP + H(+)</text>
        <dbReference type="Rhea" id="RHEA:74271"/>
        <dbReference type="ChEBI" id="CHEBI:15378"/>
        <dbReference type="ChEBI" id="CHEBI:30616"/>
        <dbReference type="ChEBI" id="CHEBI:176428"/>
        <dbReference type="ChEBI" id="CHEBI:193140"/>
        <dbReference type="ChEBI" id="CHEBI:456216"/>
        <dbReference type="EC" id="2.7.1.166"/>
    </reaction>
</comment>
<keyword evidence="7 15" id="KW-0808">Transferase</keyword>
<dbReference type="Proteomes" id="UP000005519">
    <property type="component" value="Unassembled WGS sequence"/>
</dbReference>
<evidence type="ECO:0000313" key="16">
    <source>
        <dbReference type="EMBL" id="EEX50983.1"/>
    </source>
</evidence>
<evidence type="ECO:0000256" key="8">
    <source>
        <dbReference type="ARBA" id="ARBA00022741"/>
    </source>
</evidence>
<comment type="caution">
    <text evidence="16">The sequence shown here is derived from an EMBL/GenBank/DDBJ whole genome shotgun (WGS) entry which is preliminary data.</text>
</comment>
<dbReference type="HAMAP" id="MF_00521">
    <property type="entry name" value="KDO_kinase"/>
    <property type="match status" value="1"/>
</dbReference>
<feature type="active site" evidence="15">
    <location>
        <position position="170"/>
    </location>
</feature>
<evidence type="ECO:0000256" key="5">
    <source>
        <dbReference type="ARBA" id="ARBA00022475"/>
    </source>
</evidence>
<evidence type="ECO:0000256" key="2">
    <source>
        <dbReference type="ARBA" id="ARBA00004713"/>
    </source>
</evidence>
<proteinExistence type="inferred from homology"/>
<dbReference type="OrthoDB" id="6854449at2"/>
<evidence type="ECO:0000256" key="11">
    <source>
        <dbReference type="ARBA" id="ARBA00022985"/>
    </source>
</evidence>
<keyword evidence="11 15" id="KW-0448">Lipopolysaccharide biosynthesis</keyword>
<dbReference type="HOGENOM" id="CLU_094226_0_0_6"/>
<dbReference type="GO" id="GO:0016301">
    <property type="term" value="F:kinase activity"/>
    <property type="evidence" value="ECO:0007669"/>
    <property type="project" value="UniProtKB-KW"/>
</dbReference>
<evidence type="ECO:0000256" key="14">
    <source>
        <dbReference type="ARBA" id="ARBA00034417"/>
    </source>
</evidence>
<dbReference type="GO" id="GO:0016773">
    <property type="term" value="F:phosphotransferase activity, alcohol group as acceptor"/>
    <property type="evidence" value="ECO:0007669"/>
    <property type="project" value="UniProtKB-UniRule"/>
</dbReference>
<comment type="subcellular location">
    <subcellularLocation>
        <location evidence="1 15">Cell inner membrane</location>
        <topology evidence="1 15">Peripheral membrane protein</topology>
        <orientation evidence="1 15">Cytoplasmic side</orientation>
    </subcellularLocation>
</comment>
<evidence type="ECO:0000256" key="12">
    <source>
        <dbReference type="ARBA" id="ARBA00023136"/>
    </source>
</evidence>
<name>C9PNJ6_9PAST</name>
<keyword evidence="6 15" id="KW-0997">Cell inner membrane</keyword>
<evidence type="ECO:0000256" key="10">
    <source>
        <dbReference type="ARBA" id="ARBA00022840"/>
    </source>
</evidence>
<evidence type="ECO:0000313" key="17">
    <source>
        <dbReference type="Proteomes" id="UP000005519"/>
    </source>
</evidence>
<comment type="function">
    <text evidence="15">Catalyzes the ATP-dependent phosphorylation of the 3-deoxy-D-manno-octulosonic acid (Kdo) residue in Kdo-lipid IV(A) at the 4-OH position.</text>
</comment>
<keyword evidence="8 15" id="KW-0547">Nucleotide-binding</keyword>
<evidence type="ECO:0000256" key="15">
    <source>
        <dbReference type="HAMAP-Rule" id="MF_00521"/>
    </source>
</evidence>